<gene>
    <name evidence="3" type="ORF">RchiOBHm_Chr6g0311201</name>
</gene>
<dbReference type="Gramene" id="PRQ27986">
    <property type="protein sequence ID" value="PRQ27986"/>
    <property type="gene ID" value="RchiOBHm_Chr6g0311201"/>
</dbReference>
<keyword evidence="2" id="KW-0472">Membrane</keyword>
<keyword evidence="2" id="KW-0812">Transmembrane</keyword>
<sequence>MGRSIPTDEADLLIHPVFPLSLFAAGMAAATIAMITALCSFRRKRPRNVDEDMLQSPGATKTKEEALQPDDVKTTEEPAEQAAAAATTTTAMSNETTAPQEPETVDEEKENEDGADFKTKELPLPPGKKALGLEARTTNCWNASNVNTTTSQIKKSASERRLLSNLSIKLPRSLSMAKRGEKSKDESNNKRKNGRKLSMSSITKQEESIWMKTIILGEKCKVPEEDDIVIYDAKGRKIPAYHPKSRQNSLIDQTAIPNQFNSRQWSFIDPSAIPDQGRSNATNVEIDQNKKDGDHQKMISSDHEELMSLSQL</sequence>
<dbReference type="PANTHER" id="PTHR36801:SF3">
    <property type="entry name" value="OS06G0150300 PROTEIN"/>
    <property type="match status" value="1"/>
</dbReference>
<dbReference type="AlphaFoldDB" id="A0A2P6Q1E8"/>
<accession>A0A2P6Q1E8</accession>
<dbReference type="PANTHER" id="PTHR36801">
    <property type="entry name" value="OS06G0150200 PROTEIN"/>
    <property type="match status" value="1"/>
</dbReference>
<organism evidence="3 4">
    <name type="scientific">Rosa chinensis</name>
    <name type="common">China rose</name>
    <dbReference type="NCBI Taxonomy" id="74649"/>
    <lineage>
        <taxon>Eukaryota</taxon>
        <taxon>Viridiplantae</taxon>
        <taxon>Streptophyta</taxon>
        <taxon>Embryophyta</taxon>
        <taxon>Tracheophyta</taxon>
        <taxon>Spermatophyta</taxon>
        <taxon>Magnoliopsida</taxon>
        <taxon>eudicotyledons</taxon>
        <taxon>Gunneridae</taxon>
        <taxon>Pentapetalae</taxon>
        <taxon>rosids</taxon>
        <taxon>fabids</taxon>
        <taxon>Rosales</taxon>
        <taxon>Rosaceae</taxon>
        <taxon>Rosoideae</taxon>
        <taxon>Rosoideae incertae sedis</taxon>
        <taxon>Rosa</taxon>
    </lineage>
</organism>
<evidence type="ECO:0000313" key="3">
    <source>
        <dbReference type="EMBL" id="PRQ27986.1"/>
    </source>
</evidence>
<feature type="compositionally biased region" description="Low complexity" evidence="1">
    <location>
        <begin position="80"/>
        <end position="98"/>
    </location>
</feature>
<feature type="region of interest" description="Disordered" evidence="1">
    <location>
        <begin position="48"/>
        <end position="127"/>
    </location>
</feature>
<proteinExistence type="predicted"/>
<feature type="compositionally biased region" description="Basic and acidic residues" evidence="1">
    <location>
        <begin position="61"/>
        <end position="76"/>
    </location>
</feature>
<evidence type="ECO:0008006" key="5">
    <source>
        <dbReference type="Google" id="ProtNLM"/>
    </source>
</evidence>
<feature type="compositionally biased region" description="Basic and acidic residues" evidence="1">
    <location>
        <begin position="178"/>
        <end position="189"/>
    </location>
</feature>
<feature type="compositionally biased region" description="Acidic residues" evidence="1">
    <location>
        <begin position="103"/>
        <end position="114"/>
    </location>
</feature>
<evidence type="ECO:0000256" key="1">
    <source>
        <dbReference type="SAM" id="MobiDB-lite"/>
    </source>
</evidence>
<evidence type="ECO:0000256" key="2">
    <source>
        <dbReference type="SAM" id="Phobius"/>
    </source>
</evidence>
<feature type="transmembrane region" description="Helical" evidence="2">
    <location>
        <begin position="20"/>
        <end position="41"/>
    </location>
</feature>
<reference evidence="3 4" key="1">
    <citation type="journal article" date="2018" name="Nat. Genet.">
        <title>The Rosa genome provides new insights in the design of modern roses.</title>
        <authorList>
            <person name="Bendahmane M."/>
        </authorList>
    </citation>
    <scope>NUCLEOTIDE SEQUENCE [LARGE SCALE GENOMIC DNA]</scope>
    <source>
        <strain evidence="4">cv. Old Blush</strain>
    </source>
</reference>
<feature type="compositionally biased region" description="Basic and acidic residues" evidence="1">
    <location>
        <begin position="287"/>
        <end position="306"/>
    </location>
</feature>
<dbReference type="EMBL" id="PDCK01000044">
    <property type="protein sequence ID" value="PRQ27986.1"/>
    <property type="molecule type" value="Genomic_DNA"/>
</dbReference>
<dbReference type="OMA" id="STYHPKQ"/>
<feature type="region of interest" description="Disordered" evidence="1">
    <location>
        <begin position="169"/>
        <end position="201"/>
    </location>
</feature>
<evidence type="ECO:0000313" key="4">
    <source>
        <dbReference type="Proteomes" id="UP000238479"/>
    </source>
</evidence>
<name>A0A2P6Q1E8_ROSCH</name>
<dbReference type="Proteomes" id="UP000238479">
    <property type="component" value="Chromosome 6"/>
</dbReference>
<keyword evidence="4" id="KW-1185">Reference proteome</keyword>
<protein>
    <recommendedName>
        <fullName evidence="5">Transmembrane protein</fullName>
    </recommendedName>
</protein>
<feature type="region of interest" description="Disordered" evidence="1">
    <location>
        <begin position="284"/>
        <end position="312"/>
    </location>
</feature>
<keyword evidence="2" id="KW-1133">Transmembrane helix</keyword>
<comment type="caution">
    <text evidence="3">The sequence shown here is derived from an EMBL/GenBank/DDBJ whole genome shotgun (WGS) entry which is preliminary data.</text>
</comment>